<feature type="binding site" description="axial binding residue" evidence="3">
    <location>
        <position position="406"/>
    </location>
    <ligand>
        <name>heme</name>
        <dbReference type="ChEBI" id="CHEBI:30413"/>
    </ligand>
    <ligandPart>
        <name>Fe</name>
        <dbReference type="ChEBI" id="CHEBI:18248"/>
    </ligandPart>
</feature>
<dbReference type="EC" id="1.14.13.106" evidence="5"/>
<keyword evidence="4 5" id="KW-0560">Oxidoreductase</keyword>
<evidence type="ECO:0000256" key="1">
    <source>
        <dbReference type="ARBA" id="ARBA00001971"/>
    </source>
</evidence>
<dbReference type="Pfam" id="PF00067">
    <property type="entry name" value="p450"/>
    <property type="match status" value="1"/>
</dbReference>
<gene>
    <name evidence="5" type="ORF">ENSA5_02710</name>
</gene>
<protein>
    <submittedName>
        <fullName evidence="5">Epi-isozizaene 5-monooxygenase/(E)-beta-farnesene synthase</fullName>
        <ecNumber evidence="5">1.14.13.106</ecNumber>
    </submittedName>
</protein>
<dbReference type="GO" id="GO:0020037">
    <property type="term" value="F:heme binding"/>
    <property type="evidence" value="ECO:0007669"/>
    <property type="project" value="InterPro"/>
</dbReference>
<dbReference type="InterPro" id="IPR036396">
    <property type="entry name" value="Cyt_P450_sf"/>
</dbReference>
<dbReference type="InterPro" id="IPR050121">
    <property type="entry name" value="Cytochrome_P450_monoxygenase"/>
</dbReference>
<dbReference type="InterPro" id="IPR017972">
    <property type="entry name" value="Cyt_P450_CS"/>
</dbReference>
<dbReference type="PANTHER" id="PTHR24305">
    <property type="entry name" value="CYTOCHROME P450"/>
    <property type="match status" value="1"/>
</dbReference>
<dbReference type="PANTHER" id="PTHR24305:SF166">
    <property type="entry name" value="CYTOCHROME P450 12A4, MITOCHONDRIAL-RELATED"/>
    <property type="match status" value="1"/>
</dbReference>
<proteinExistence type="inferred from homology"/>
<keyword evidence="4 5" id="KW-0503">Monooxygenase</keyword>
<dbReference type="PROSITE" id="PS00086">
    <property type="entry name" value="CYTOCHROME_P450"/>
    <property type="match status" value="1"/>
</dbReference>
<dbReference type="Gene3D" id="1.10.630.10">
    <property type="entry name" value="Cytochrome P450"/>
    <property type="match status" value="1"/>
</dbReference>
<dbReference type="PRINTS" id="PR00385">
    <property type="entry name" value="P450"/>
</dbReference>
<evidence type="ECO:0000313" key="5">
    <source>
        <dbReference type="EMBL" id="PRQ05450.1"/>
    </source>
</evidence>
<comment type="caution">
    <text evidence="5">The sequence shown here is derived from an EMBL/GenBank/DDBJ whole genome shotgun (WGS) entry which is preliminary data.</text>
</comment>
<dbReference type="InterPro" id="IPR002401">
    <property type="entry name" value="Cyt_P450_E_grp-I"/>
</dbReference>
<reference evidence="5 6" key="1">
    <citation type="submission" date="2018-03" db="EMBL/GenBank/DDBJ databases">
        <title>Draft Genome Sequences of the Obligatory Marine Myxobacteria Enhygromyxa salina SWB005.</title>
        <authorList>
            <person name="Poehlein A."/>
            <person name="Moghaddam J.A."/>
            <person name="Harms H."/>
            <person name="Alanjari M."/>
            <person name="Koenig G.M."/>
            <person name="Daniel R."/>
            <person name="Schaeberle T.F."/>
        </authorList>
    </citation>
    <scope>NUCLEOTIDE SEQUENCE [LARGE SCALE GENOMIC DNA]</scope>
    <source>
        <strain evidence="5 6">SWB005</strain>
    </source>
</reference>
<comment type="cofactor">
    <cofactor evidence="1 3">
        <name>heme</name>
        <dbReference type="ChEBI" id="CHEBI:30413"/>
    </cofactor>
</comment>
<name>A0A2S9YK34_9BACT</name>
<dbReference type="EMBL" id="PVNK01000013">
    <property type="protein sequence ID" value="PRQ05450.1"/>
    <property type="molecule type" value="Genomic_DNA"/>
</dbReference>
<dbReference type="AlphaFoldDB" id="A0A2S9YK34"/>
<keyword evidence="6" id="KW-1185">Reference proteome</keyword>
<dbReference type="GO" id="GO:0004497">
    <property type="term" value="F:monooxygenase activity"/>
    <property type="evidence" value="ECO:0007669"/>
    <property type="project" value="UniProtKB-KW"/>
</dbReference>
<dbReference type="SUPFAM" id="SSF48264">
    <property type="entry name" value="Cytochrome P450"/>
    <property type="match status" value="1"/>
</dbReference>
<dbReference type="InterPro" id="IPR001128">
    <property type="entry name" value="Cyt_P450"/>
</dbReference>
<keyword evidence="3 4" id="KW-0349">Heme</keyword>
<accession>A0A2S9YK34</accession>
<keyword evidence="3 4" id="KW-0408">Iron</keyword>
<comment type="similarity">
    <text evidence="2 4">Belongs to the cytochrome P450 family.</text>
</comment>
<evidence type="ECO:0000256" key="4">
    <source>
        <dbReference type="RuleBase" id="RU000461"/>
    </source>
</evidence>
<evidence type="ECO:0000256" key="2">
    <source>
        <dbReference type="ARBA" id="ARBA00010617"/>
    </source>
</evidence>
<dbReference type="GO" id="GO:0016705">
    <property type="term" value="F:oxidoreductase activity, acting on paired donors, with incorporation or reduction of molecular oxygen"/>
    <property type="evidence" value="ECO:0007669"/>
    <property type="project" value="InterPro"/>
</dbReference>
<evidence type="ECO:0000313" key="6">
    <source>
        <dbReference type="Proteomes" id="UP000237968"/>
    </source>
</evidence>
<keyword evidence="3 4" id="KW-0479">Metal-binding</keyword>
<dbReference type="GO" id="GO:0005506">
    <property type="term" value="F:iron ion binding"/>
    <property type="evidence" value="ECO:0007669"/>
    <property type="project" value="InterPro"/>
</dbReference>
<evidence type="ECO:0000256" key="3">
    <source>
        <dbReference type="PIRSR" id="PIRSR602401-1"/>
    </source>
</evidence>
<dbReference type="Proteomes" id="UP000237968">
    <property type="component" value="Unassembled WGS sequence"/>
</dbReference>
<sequence>MVASQSTATLDNGDTRPLARVGGLPRVEASGPLGALSELLRDQYAALRRWQRDYGGLFEVRLGPASFIIAADANTAAEMLIDGAQTFTRGGPMYQPMKPMFGEDSMLTSEGAVWRSRRRGAQPHFRQRAIAKIASRIDNMVVEVLGELEPGPRDIYQVSGRMSMAVGVAVLMGLELSRPGFEELAGAVDYTLGRIAVGWVADRLPRWVPVPGRRRFKRELEVIDELLRETIHARLTSGELGDDLLGMLLHMSGDDGLTIENIRNEAYALLVAGYETTGNSIAWGLYELARHPEMFDRVRAEADEVLSAGVPNTPTALPYTRQVFMEALRKYPSGIWLPRNAASEGTLAGYTIPTGSAVLCSPYLVHHDPHAWTEPERFDPERFAEGSDQPRSRHAYMPFGLGQHMCIGQHLGMLEGTLALARVAQRWDLAPIPGREPVMRISTTMSAKGGIWLDLARR</sequence>
<dbReference type="RefSeq" id="WP_181197163.1">
    <property type="nucleotide sequence ID" value="NZ_PVNK01000013.1"/>
</dbReference>
<organism evidence="5 6">
    <name type="scientific">Enhygromyxa salina</name>
    <dbReference type="NCBI Taxonomy" id="215803"/>
    <lineage>
        <taxon>Bacteria</taxon>
        <taxon>Pseudomonadati</taxon>
        <taxon>Myxococcota</taxon>
        <taxon>Polyangia</taxon>
        <taxon>Nannocystales</taxon>
        <taxon>Nannocystaceae</taxon>
        <taxon>Enhygromyxa</taxon>
    </lineage>
</organism>
<dbReference type="PRINTS" id="PR00463">
    <property type="entry name" value="EP450I"/>
</dbReference>